<dbReference type="InterPro" id="IPR000014">
    <property type="entry name" value="PAS"/>
</dbReference>
<evidence type="ECO:0000256" key="1">
    <source>
        <dbReference type="ARBA" id="ARBA00051114"/>
    </source>
</evidence>
<proteinExistence type="predicted"/>
<evidence type="ECO:0000256" key="2">
    <source>
        <dbReference type="SAM" id="Phobius"/>
    </source>
</evidence>
<reference evidence="6" key="1">
    <citation type="submission" date="2022-04" db="EMBL/GenBank/DDBJ databases">
        <title>Roseomonas acroporae sp. nov., isolated from coral Acropora digitifera.</title>
        <authorList>
            <person name="Sun H."/>
        </authorList>
    </citation>
    <scope>NUCLEOTIDE SEQUENCE</scope>
    <source>
        <strain evidence="6">NAR14</strain>
    </source>
</reference>
<dbReference type="InterPro" id="IPR035965">
    <property type="entry name" value="PAS-like_dom_sf"/>
</dbReference>
<dbReference type="SUPFAM" id="SSF55785">
    <property type="entry name" value="PYP-like sensor domain (PAS domain)"/>
    <property type="match status" value="1"/>
</dbReference>
<dbReference type="GO" id="GO:0071732">
    <property type="term" value="P:cellular response to nitric oxide"/>
    <property type="evidence" value="ECO:0007669"/>
    <property type="project" value="UniProtKB-ARBA"/>
</dbReference>
<name>A0A9X1Y991_9PROT</name>
<evidence type="ECO:0000313" key="6">
    <source>
        <dbReference type="EMBL" id="MCK8785811.1"/>
    </source>
</evidence>
<dbReference type="SMART" id="SM00091">
    <property type="entry name" value="PAS"/>
    <property type="match status" value="1"/>
</dbReference>
<feature type="domain" description="EAL" evidence="4">
    <location>
        <begin position="621"/>
        <end position="871"/>
    </location>
</feature>
<dbReference type="PANTHER" id="PTHR44757">
    <property type="entry name" value="DIGUANYLATE CYCLASE DGCP"/>
    <property type="match status" value="1"/>
</dbReference>
<evidence type="ECO:0000259" key="4">
    <source>
        <dbReference type="PROSITE" id="PS50883"/>
    </source>
</evidence>
<dbReference type="PROSITE" id="PS50112">
    <property type="entry name" value="PAS"/>
    <property type="match status" value="1"/>
</dbReference>
<dbReference type="InterPro" id="IPR035919">
    <property type="entry name" value="EAL_sf"/>
</dbReference>
<dbReference type="Gene3D" id="3.30.70.270">
    <property type="match status" value="1"/>
</dbReference>
<dbReference type="SMART" id="SM00267">
    <property type="entry name" value="GGDEF"/>
    <property type="match status" value="1"/>
</dbReference>
<dbReference type="InterPro" id="IPR029787">
    <property type="entry name" value="Nucleotide_cyclase"/>
</dbReference>
<keyword evidence="2" id="KW-0472">Membrane</keyword>
<evidence type="ECO:0000259" key="5">
    <source>
        <dbReference type="PROSITE" id="PS50887"/>
    </source>
</evidence>
<dbReference type="SUPFAM" id="SSF55073">
    <property type="entry name" value="Nucleotide cyclase"/>
    <property type="match status" value="1"/>
</dbReference>
<dbReference type="CDD" id="cd12914">
    <property type="entry name" value="PDC1_DGC_like"/>
    <property type="match status" value="1"/>
</dbReference>
<feature type="transmembrane region" description="Helical" evidence="2">
    <location>
        <begin position="292"/>
        <end position="311"/>
    </location>
</feature>
<organism evidence="6 7">
    <name type="scientific">Roseomonas acroporae</name>
    <dbReference type="NCBI Taxonomy" id="2937791"/>
    <lineage>
        <taxon>Bacteria</taxon>
        <taxon>Pseudomonadati</taxon>
        <taxon>Pseudomonadota</taxon>
        <taxon>Alphaproteobacteria</taxon>
        <taxon>Acetobacterales</taxon>
        <taxon>Roseomonadaceae</taxon>
        <taxon>Roseomonas</taxon>
    </lineage>
</organism>
<sequence>MSLSADQAAPRPRKLLAGTLPDLGLVALILAVIWLAIGYRLTQQRDDMLRETIRTATNISAAAEQGIARTIEAIDQRLLFVREAYRRDPAGFSLDFISRGNGYFDGMMVQLAVIGPDGKLLMSNLGRPEQPTDLSDRVHFRVQRERPDEDFLFVSVPVLGRVSNRWSVQFTRKLYAPDGAFAGVIVCSLDPYWLTQLFESLDIRGNLLLVGQHDRIVRAEAPSHGLLGRVAQLSPEARAGAESGHFHLDGAADGGGGRIVGFHRLRNHPLMVMVGLDTAPLLAAYARLRNQALLVGLGLSVLVLGLGALLVHHRHRLLLSRQSLRNAIENIDQGLVMVDRHGAIPVFNRRFASLLGLPAALLAGRPHFHAIVRWQIQQNEFAAGIDPTALAAAAGHVSLEESPRVYERIRPDGTVLEIRSQPLAEGGAVRTYTDITARRRAEERVRHLAHHDGLTGLANRFLLSDRLGQAMAHASRAGTMVAVLCLDLDRFKPVNDVLGHAAGDRLLVQVAERLRTLARSADTVARIGGDEFVLVQSAVSQPTDAAELARRVTAQLAPPFDLDGQMVTVGTSIGIALYPTDGVDEETLLKNADTALYRAKGAGRGTTCFFEPGMEAKLRQRSLLEHDLRLALESDQLSLAFQPLYACGTRDVTAVEALVRWQHPTRGALPPTEFIPVAEESGLIQPLGRWVLERACTAALRWPRPYNVAVNLSPAQFRHGRLPEIVAEVLERTGLPAGRLEIEVTEGLLIDDADGALAVIRALKRQGVRIALDDFGTGYSSLGYLRRFPFDKIKIDKSFVQALEADPGARAIVDAILAMGRSLNLQVTAEGVETEQQFRFLQRLACDEAQGFLLGRPMTAERLQELLLANSGGRADAPLTALHAAP</sequence>
<protein>
    <submittedName>
        <fullName evidence="6">EAL domain-containing protein</fullName>
    </submittedName>
</protein>
<dbReference type="Pfam" id="PF00990">
    <property type="entry name" value="GGDEF"/>
    <property type="match status" value="1"/>
</dbReference>
<feature type="transmembrane region" description="Helical" evidence="2">
    <location>
        <begin position="23"/>
        <end position="41"/>
    </location>
</feature>
<accession>A0A9X1Y991</accession>
<feature type="domain" description="PAS" evidence="3">
    <location>
        <begin position="320"/>
        <end position="365"/>
    </location>
</feature>
<comment type="catalytic activity">
    <reaction evidence="1">
        <text>3',3'-c-di-GMP + H2O = 5'-phosphoguanylyl(3'-&gt;5')guanosine + H(+)</text>
        <dbReference type="Rhea" id="RHEA:24902"/>
        <dbReference type="ChEBI" id="CHEBI:15377"/>
        <dbReference type="ChEBI" id="CHEBI:15378"/>
        <dbReference type="ChEBI" id="CHEBI:58754"/>
        <dbReference type="ChEBI" id="CHEBI:58805"/>
        <dbReference type="EC" id="3.1.4.52"/>
    </reaction>
    <physiologicalReaction direction="left-to-right" evidence="1">
        <dbReference type="Rhea" id="RHEA:24903"/>
    </physiologicalReaction>
</comment>
<dbReference type="CDD" id="cd01949">
    <property type="entry name" value="GGDEF"/>
    <property type="match status" value="1"/>
</dbReference>
<dbReference type="Gene3D" id="3.30.450.20">
    <property type="entry name" value="PAS domain"/>
    <property type="match status" value="3"/>
</dbReference>
<gene>
    <name evidence="6" type="ORF">M0638_15635</name>
</gene>
<dbReference type="InterPro" id="IPR052155">
    <property type="entry name" value="Biofilm_reg_signaling"/>
</dbReference>
<dbReference type="NCBIfam" id="TIGR00229">
    <property type="entry name" value="sensory_box"/>
    <property type="match status" value="1"/>
</dbReference>
<dbReference type="InterPro" id="IPR000160">
    <property type="entry name" value="GGDEF_dom"/>
</dbReference>
<dbReference type="PROSITE" id="PS50887">
    <property type="entry name" value="GGDEF"/>
    <property type="match status" value="1"/>
</dbReference>
<dbReference type="SUPFAM" id="SSF141868">
    <property type="entry name" value="EAL domain-like"/>
    <property type="match status" value="1"/>
</dbReference>
<dbReference type="EMBL" id="JALPRX010000068">
    <property type="protein sequence ID" value="MCK8785811.1"/>
    <property type="molecule type" value="Genomic_DNA"/>
</dbReference>
<dbReference type="SMART" id="SM00052">
    <property type="entry name" value="EAL"/>
    <property type="match status" value="1"/>
</dbReference>
<evidence type="ECO:0000313" key="7">
    <source>
        <dbReference type="Proteomes" id="UP001139516"/>
    </source>
</evidence>
<dbReference type="GO" id="GO:0071111">
    <property type="term" value="F:cyclic-guanylate-specific phosphodiesterase activity"/>
    <property type="evidence" value="ECO:0007669"/>
    <property type="project" value="UniProtKB-EC"/>
</dbReference>
<dbReference type="CDD" id="cd01948">
    <property type="entry name" value="EAL"/>
    <property type="match status" value="1"/>
</dbReference>
<dbReference type="AlphaFoldDB" id="A0A9X1Y991"/>
<keyword evidence="2" id="KW-1133">Transmembrane helix</keyword>
<dbReference type="Pfam" id="PF00563">
    <property type="entry name" value="EAL"/>
    <property type="match status" value="1"/>
</dbReference>
<dbReference type="Gene3D" id="3.20.20.450">
    <property type="entry name" value="EAL domain"/>
    <property type="match status" value="1"/>
</dbReference>
<dbReference type="InterPro" id="IPR001633">
    <property type="entry name" value="EAL_dom"/>
</dbReference>
<dbReference type="PANTHER" id="PTHR44757:SF2">
    <property type="entry name" value="BIOFILM ARCHITECTURE MAINTENANCE PROTEIN MBAA"/>
    <property type="match status" value="1"/>
</dbReference>
<dbReference type="Pfam" id="PF12860">
    <property type="entry name" value="PAS_7"/>
    <property type="match status" value="1"/>
</dbReference>
<keyword evidence="2" id="KW-0812">Transmembrane</keyword>
<comment type="caution">
    <text evidence="6">The sequence shown here is derived from an EMBL/GenBank/DDBJ whole genome shotgun (WGS) entry which is preliminary data.</text>
</comment>
<evidence type="ECO:0000259" key="3">
    <source>
        <dbReference type="PROSITE" id="PS50112"/>
    </source>
</evidence>
<dbReference type="FunFam" id="3.30.70.270:FF:000001">
    <property type="entry name" value="Diguanylate cyclase domain protein"/>
    <property type="match status" value="1"/>
</dbReference>
<dbReference type="Proteomes" id="UP001139516">
    <property type="component" value="Unassembled WGS sequence"/>
</dbReference>
<dbReference type="NCBIfam" id="TIGR00254">
    <property type="entry name" value="GGDEF"/>
    <property type="match status" value="1"/>
</dbReference>
<dbReference type="FunFam" id="3.20.20.450:FF:000001">
    <property type="entry name" value="Cyclic di-GMP phosphodiesterase yahA"/>
    <property type="match status" value="1"/>
</dbReference>
<feature type="domain" description="GGDEF" evidence="5">
    <location>
        <begin position="479"/>
        <end position="612"/>
    </location>
</feature>
<dbReference type="InterPro" id="IPR043128">
    <property type="entry name" value="Rev_trsase/Diguanyl_cyclase"/>
</dbReference>
<dbReference type="RefSeq" id="WP_248667928.1">
    <property type="nucleotide sequence ID" value="NZ_JALPRX010000068.1"/>
</dbReference>
<dbReference type="PROSITE" id="PS50883">
    <property type="entry name" value="EAL"/>
    <property type="match status" value="1"/>
</dbReference>
<keyword evidence="7" id="KW-1185">Reference proteome</keyword>